<dbReference type="PROSITE" id="PS00250">
    <property type="entry name" value="TGF_BETA_1"/>
    <property type="match status" value="1"/>
</dbReference>
<dbReference type="EMBL" id="AB823949">
    <property type="protein sequence ID" value="BAQ19177.1"/>
    <property type="molecule type" value="mRNA"/>
</dbReference>
<feature type="signal peptide" evidence="7">
    <location>
        <begin position="1"/>
        <end position="19"/>
    </location>
</feature>
<keyword evidence="4 6" id="KW-0339">Growth factor</keyword>
<dbReference type="InterPro" id="IPR001839">
    <property type="entry name" value="TGF-b_C"/>
</dbReference>
<dbReference type="GO" id="GO:0005615">
    <property type="term" value="C:extracellular space"/>
    <property type="evidence" value="ECO:0007669"/>
    <property type="project" value="TreeGrafter"/>
</dbReference>
<accession>A0A0B6VND8</accession>
<dbReference type="SMART" id="SM00204">
    <property type="entry name" value="TGFB"/>
    <property type="match status" value="1"/>
</dbReference>
<evidence type="ECO:0000256" key="2">
    <source>
        <dbReference type="ARBA" id="ARBA00006656"/>
    </source>
</evidence>
<keyword evidence="3" id="KW-0964">Secreted</keyword>
<dbReference type="OrthoDB" id="6516235at2759"/>
<evidence type="ECO:0000256" key="6">
    <source>
        <dbReference type="RuleBase" id="RU000354"/>
    </source>
</evidence>
<keyword evidence="7" id="KW-0732">Signal</keyword>
<comment type="subcellular location">
    <subcellularLocation>
        <location evidence="1">Secreted</location>
    </subcellularLocation>
</comment>
<evidence type="ECO:0000256" key="3">
    <source>
        <dbReference type="ARBA" id="ARBA00022525"/>
    </source>
</evidence>
<evidence type="ECO:0000259" key="8">
    <source>
        <dbReference type="PROSITE" id="PS51362"/>
    </source>
</evidence>
<evidence type="ECO:0000256" key="5">
    <source>
        <dbReference type="ARBA" id="ARBA00023157"/>
    </source>
</evidence>
<evidence type="ECO:0000256" key="4">
    <source>
        <dbReference type="ARBA" id="ARBA00023030"/>
    </source>
</evidence>
<proteinExistence type="evidence at transcript level"/>
<dbReference type="InterPro" id="IPR015615">
    <property type="entry name" value="TGF-beta-rel"/>
</dbReference>
<dbReference type="PANTHER" id="PTHR11848">
    <property type="entry name" value="TGF-BETA FAMILY"/>
    <property type="match status" value="1"/>
</dbReference>
<dbReference type="PROSITE" id="PS51362">
    <property type="entry name" value="TGF_BETA_2"/>
    <property type="match status" value="1"/>
</dbReference>
<dbReference type="AlphaFoldDB" id="A0A0B6VND8"/>
<gene>
    <name evidence="9" type="primary">HmaActivin-like 3</name>
</gene>
<name>A0A0B6VND8_HYDVU</name>
<dbReference type="InterPro" id="IPR017948">
    <property type="entry name" value="TGFb_CS"/>
</dbReference>
<dbReference type="PANTHER" id="PTHR11848:SF309">
    <property type="entry name" value="INHIBIN BETA CHAIN"/>
    <property type="match status" value="1"/>
</dbReference>
<evidence type="ECO:0000256" key="7">
    <source>
        <dbReference type="SAM" id="SignalP"/>
    </source>
</evidence>
<keyword evidence="5" id="KW-1015">Disulfide bond</keyword>
<dbReference type="Gene3D" id="2.10.90.10">
    <property type="entry name" value="Cystine-knot cytokines"/>
    <property type="match status" value="1"/>
</dbReference>
<protein>
    <submittedName>
        <fullName evidence="9">Activin-like 2 protein</fullName>
    </submittedName>
</protein>
<feature type="chain" id="PRO_5002122892" evidence="7">
    <location>
        <begin position="20"/>
        <end position="301"/>
    </location>
</feature>
<evidence type="ECO:0000256" key="1">
    <source>
        <dbReference type="ARBA" id="ARBA00004613"/>
    </source>
</evidence>
<comment type="similarity">
    <text evidence="2 6">Belongs to the TGF-beta family.</text>
</comment>
<dbReference type="GO" id="GO:0008083">
    <property type="term" value="F:growth factor activity"/>
    <property type="evidence" value="ECO:0007669"/>
    <property type="project" value="UniProtKB-KW"/>
</dbReference>
<dbReference type="GO" id="GO:0005125">
    <property type="term" value="F:cytokine activity"/>
    <property type="evidence" value="ECO:0007669"/>
    <property type="project" value="TreeGrafter"/>
</dbReference>
<organism evidence="9">
    <name type="scientific">Hydra vulgaris</name>
    <name type="common">Hydra</name>
    <name type="synonym">Hydra attenuata</name>
    <dbReference type="NCBI Taxonomy" id="6087"/>
    <lineage>
        <taxon>Eukaryota</taxon>
        <taxon>Metazoa</taxon>
        <taxon>Cnidaria</taxon>
        <taxon>Hydrozoa</taxon>
        <taxon>Hydroidolina</taxon>
        <taxon>Anthoathecata</taxon>
        <taxon>Aplanulata</taxon>
        <taxon>Hydridae</taxon>
        <taxon>Hydra</taxon>
    </lineage>
</organism>
<dbReference type="Gene3D" id="2.60.120.970">
    <property type="match status" value="1"/>
</dbReference>
<feature type="domain" description="TGF-beta family profile" evidence="8">
    <location>
        <begin position="209"/>
        <end position="301"/>
    </location>
</feature>
<dbReference type="InterPro" id="IPR029034">
    <property type="entry name" value="Cystine-knot_cytokine"/>
</dbReference>
<sequence length="301" mass="34954">MKTAFYYFLLLLTVKENWGRSIPDHETKWEKQYAIEIKLNILKQLQMFECPKQSNITQIYPQSLKERLFDDEQEEVTQLIFLAKIDQQYPSPQITVIEEHSPIEPDSIITLAKMSVFITPTIGDSDFFPILIKENNILISSVSISKEHVGWIDIDITVAFQKWAKYPKNGLKSLSLFCSSCNNQHINISSEKQHTPYFLVHVIKRKLPRQRRNFWTCNEDASCCSRPFYVSFQDLKWNWVLSPKGFWTNKCMGKCKDGNLNNSGCCAPKSFGSITMFYHNGDYILYGKKIENIVTKDCGCL</sequence>
<evidence type="ECO:0000313" key="9">
    <source>
        <dbReference type="EMBL" id="BAQ19177.1"/>
    </source>
</evidence>
<dbReference type="Pfam" id="PF00019">
    <property type="entry name" value="TGF_beta"/>
    <property type="match status" value="1"/>
</dbReference>
<dbReference type="SUPFAM" id="SSF57501">
    <property type="entry name" value="Cystine-knot cytokines"/>
    <property type="match status" value="1"/>
</dbReference>
<reference evidence="9" key="1">
    <citation type="submission" date="2013-06" db="EMBL/GenBank/DDBJ databases">
        <title>Nodal signalling determines biradial asymmetry in Hydra.</title>
        <authorList>
            <person name="Watanabe H."/>
            <person name="Schmidt H."/>
            <person name="Kuhn A."/>
            <person name="Oezbek S."/>
            <person name="Hobmayer B."/>
            <person name="Holstein T.W."/>
        </authorList>
    </citation>
    <scope>NUCLEOTIDE SEQUENCE</scope>
</reference>